<feature type="transmembrane region" description="Helical" evidence="6">
    <location>
        <begin position="145"/>
        <end position="165"/>
    </location>
</feature>
<evidence type="ECO:0000259" key="7">
    <source>
        <dbReference type="Pfam" id="PF00892"/>
    </source>
</evidence>
<evidence type="ECO:0000256" key="4">
    <source>
        <dbReference type="ARBA" id="ARBA00022989"/>
    </source>
</evidence>
<evidence type="ECO:0000256" key="2">
    <source>
        <dbReference type="ARBA" id="ARBA00007362"/>
    </source>
</evidence>
<dbReference type="PANTHER" id="PTHR32322:SF2">
    <property type="entry name" value="EAMA DOMAIN-CONTAINING PROTEIN"/>
    <property type="match status" value="1"/>
</dbReference>
<protein>
    <submittedName>
        <fullName evidence="8">DMT family transporter</fullName>
    </submittedName>
</protein>
<keyword evidence="3 6" id="KW-0812">Transmembrane</keyword>
<keyword evidence="9" id="KW-1185">Reference proteome</keyword>
<evidence type="ECO:0000256" key="6">
    <source>
        <dbReference type="SAM" id="Phobius"/>
    </source>
</evidence>
<dbReference type="RefSeq" id="WP_196413953.1">
    <property type="nucleotide sequence ID" value="NZ_JADQTO010000005.1"/>
</dbReference>
<dbReference type="InterPro" id="IPR050638">
    <property type="entry name" value="AA-Vitamin_Transporters"/>
</dbReference>
<feature type="transmembrane region" description="Helical" evidence="6">
    <location>
        <begin position="262"/>
        <end position="279"/>
    </location>
</feature>
<dbReference type="PANTHER" id="PTHR32322">
    <property type="entry name" value="INNER MEMBRANE TRANSPORTER"/>
    <property type="match status" value="1"/>
</dbReference>
<proteinExistence type="inferred from homology"/>
<evidence type="ECO:0000256" key="1">
    <source>
        <dbReference type="ARBA" id="ARBA00004141"/>
    </source>
</evidence>
<dbReference type="InterPro" id="IPR000620">
    <property type="entry name" value="EamA_dom"/>
</dbReference>
<evidence type="ECO:0000256" key="3">
    <source>
        <dbReference type="ARBA" id="ARBA00022692"/>
    </source>
</evidence>
<organism evidence="8 9">
    <name type="scientific">Actinoplanes aureus</name>
    <dbReference type="NCBI Taxonomy" id="2792083"/>
    <lineage>
        <taxon>Bacteria</taxon>
        <taxon>Bacillati</taxon>
        <taxon>Actinomycetota</taxon>
        <taxon>Actinomycetes</taxon>
        <taxon>Micromonosporales</taxon>
        <taxon>Micromonosporaceae</taxon>
        <taxon>Actinoplanes</taxon>
    </lineage>
</organism>
<dbReference type="Proteomes" id="UP000598146">
    <property type="component" value="Unassembled WGS sequence"/>
</dbReference>
<feature type="transmembrane region" description="Helical" evidence="6">
    <location>
        <begin position="120"/>
        <end position="139"/>
    </location>
</feature>
<feature type="domain" description="EamA" evidence="7">
    <location>
        <begin position="146"/>
        <end position="279"/>
    </location>
</feature>
<dbReference type="AlphaFoldDB" id="A0A931C696"/>
<dbReference type="SUPFAM" id="SSF103481">
    <property type="entry name" value="Multidrug resistance efflux transporter EmrE"/>
    <property type="match status" value="2"/>
</dbReference>
<evidence type="ECO:0000256" key="5">
    <source>
        <dbReference type="ARBA" id="ARBA00023136"/>
    </source>
</evidence>
<accession>A0A931C696</accession>
<feature type="transmembrane region" description="Helical" evidence="6">
    <location>
        <begin position="89"/>
        <end position="108"/>
    </location>
</feature>
<feature type="transmembrane region" description="Helical" evidence="6">
    <location>
        <begin position="33"/>
        <end position="52"/>
    </location>
</feature>
<feature type="domain" description="EamA" evidence="7">
    <location>
        <begin position="7"/>
        <end position="134"/>
    </location>
</feature>
<gene>
    <name evidence="8" type="ORF">I4J89_11775</name>
</gene>
<comment type="subcellular location">
    <subcellularLocation>
        <location evidence="1">Membrane</location>
        <topology evidence="1">Multi-pass membrane protein</topology>
    </subcellularLocation>
</comment>
<evidence type="ECO:0000313" key="8">
    <source>
        <dbReference type="EMBL" id="MBG0562142.1"/>
    </source>
</evidence>
<dbReference type="Pfam" id="PF00892">
    <property type="entry name" value="EamA"/>
    <property type="match status" value="2"/>
</dbReference>
<comment type="caution">
    <text evidence="8">The sequence shown here is derived from an EMBL/GenBank/DDBJ whole genome shotgun (WGS) entry which is preliminary data.</text>
</comment>
<feature type="transmembrane region" description="Helical" evidence="6">
    <location>
        <begin position="177"/>
        <end position="197"/>
    </location>
</feature>
<evidence type="ECO:0000313" key="9">
    <source>
        <dbReference type="Proteomes" id="UP000598146"/>
    </source>
</evidence>
<dbReference type="GO" id="GO:0016020">
    <property type="term" value="C:membrane"/>
    <property type="evidence" value="ECO:0007669"/>
    <property type="project" value="UniProtKB-SubCell"/>
</dbReference>
<name>A0A931C696_9ACTN</name>
<feature type="transmembrane region" description="Helical" evidence="6">
    <location>
        <begin position="209"/>
        <end position="230"/>
    </location>
</feature>
<reference evidence="8" key="1">
    <citation type="submission" date="2020-11" db="EMBL/GenBank/DDBJ databases">
        <title>Isolation and identification of active actinomycetes.</title>
        <authorList>
            <person name="Sun X."/>
        </authorList>
    </citation>
    <scope>NUCLEOTIDE SEQUENCE</scope>
    <source>
        <strain evidence="8">NEAU-A11</strain>
    </source>
</reference>
<dbReference type="InterPro" id="IPR037185">
    <property type="entry name" value="EmrE-like"/>
</dbReference>
<sequence>MNRLAWFLFVSVSVLWGIPYFLIKIAIDDLSPVFVVAGRVAIAAAVLIPVALMRGSLSALRGRMPVVTLIAVVHIVGPFLLITYGEQHISSSLTGILIAVEPVVIALLMSRTEPLSPIRVAGLVVGFAGVVVLVGLDVSGDRYGLLGAGMVLLAAISYAVATMLVQRKAADIPPEALTVGTTAITTVVLLPFALLAWPTEPVGADSWAALAVLGVFCTALALLAFYRLIVLAGSNRAGLVTYVNPVVAVLLGVVLLNESIGVATVAGFALIVVGCWLSTRPAPAPLRKRELTFRSS</sequence>
<feature type="transmembrane region" description="Helical" evidence="6">
    <location>
        <begin position="237"/>
        <end position="256"/>
    </location>
</feature>
<dbReference type="EMBL" id="JADQTO010000005">
    <property type="protein sequence ID" value="MBG0562142.1"/>
    <property type="molecule type" value="Genomic_DNA"/>
</dbReference>
<keyword evidence="4 6" id="KW-1133">Transmembrane helix</keyword>
<feature type="transmembrane region" description="Helical" evidence="6">
    <location>
        <begin position="64"/>
        <end position="83"/>
    </location>
</feature>
<comment type="similarity">
    <text evidence="2">Belongs to the EamA transporter family.</text>
</comment>
<keyword evidence="5 6" id="KW-0472">Membrane</keyword>